<dbReference type="Proteomes" id="UP000004816">
    <property type="component" value="Unassembled WGS sequence"/>
</dbReference>
<evidence type="ECO:0000313" key="2">
    <source>
        <dbReference type="EMBL" id="EFV14050.2"/>
    </source>
</evidence>
<dbReference type="Pfam" id="PF09656">
    <property type="entry name" value="PGPGW"/>
    <property type="match status" value="1"/>
</dbReference>
<gene>
    <name evidence="2" type="ORF">HMPREF9336_01131</name>
</gene>
<name>E5XNR0_SEGRC</name>
<sequence>MIPYPGPGWAVLFLGLGVLATEFRWAASVLRWTKRRYDRLMEWQRGQPRWLRALMALSVAVFTALTLWLLGAFAFAGRLFGWDEPWLASPLGI</sequence>
<dbReference type="EMBL" id="ACZI02000003">
    <property type="protein sequence ID" value="EFV14050.2"/>
    <property type="molecule type" value="Genomic_DNA"/>
</dbReference>
<dbReference type="RefSeq" id="WP_021030834.1">
    <property type="nucleotide sequence ID" value="NZ_KI391954.1"/>
</dbReference>
<keyword evidence="1" id="KW-0472">Membrane</keyword>
<keyword evidence="1" id="KW-0812">Transmembrane</keyword>
<accession>E5XNR0</accession>
<feature type="transmembrane region" description="Helical" evidence="1">
    <location>
        <begin position="12"/>
        <end position="32"/>
    </location>
</feature>
<dbReference type="InterPro" id="IPR013434">
    <property type="entry name" value="CHP02611"/>
</dbReference>
<feature type="transmembrane region" description="Helical" evidence="1">
    <location>
        <begin position="53"/>
        <end position="76"/>
    </location>
</feature>
<dbReference type="STRING" id="679197.HMPREF9336_01131"/>
<dbReference type="AlphaFoldDB" id="E5XNR0"/>
<proteinExistence type="predicted"/>
<organism evidence="2 3">
    <name type="scientific">Segniliparus rugosus (strain ATCC BAA-974 / DSM 45345 / CCUG 50838 / CIP 108380 / JCM 13579 / CDC 945)</name>
    <dbReference type="NCBI Taxonomy" id="679197"/>
    <lineage>
        <taxon>Bacteria</taxon>
        <taxon>Bacillati</taxon>
        <taxon>Actinomycetota</taxon>
        <taxon>Actinomycetes</taxon>
        <taxon>Mycobacteriales</taxon>
        <taxon>Segniliparaceae</taxon>
        <taxon>Segniliparus</taxon>
    </lineage>
</organism>
<dbReference type="OrthoDB" id="3295542at2"/>
<dbReference type="InterPro" id="IPR019099">
    <property type="entry name" value="Uncharacterised_PGPGW_TM"/>
</dbReference>
<protein>
    <submittedName>
        <fullName evidence="2">TIGR02611 family protein</fullName>
    </submittedName>
</protein>
<reference evidence="2 3" key="1">
    <citation type="journal article" date="2011" name="Stand. Genomic Sci.">
        <title>High quality draft genome sequence of Segniliparus rugosus CDC 945(T)= (ATCC BAA-974(T)).</title>
        <authorList>
            <person name="Earl A.M."/>
            <person name="Desjardins C.A."/>
            <person name="Fitzgerald M.G."/>
            <person name="Arachchi H.M."/>
            <person name="Zeng Q."/>
            <person name="Mehta T."/>
            <person name="Griggs A."/>
            <person name="Birren B.W."/>
            <person name="Toney N.C."/>
            <person name="Carr J."/>
            <person name="Posey J."/>
            <person name="Butler W.R."/>
        </authorList>
    </citation>
    <scope>NUCLEOTIDE SEQUENCE [LARGE SCALE GENOMIC DNA]</scope>
    <source>
        <strain evidence="3">ATCC BAA-974 / DSM 45345 / CCUG 50838 / CIP 108380 / JCM 13579 / CDC 945</strain>
    </source>
</reference>
<evidence type="ECO:0000256" key="1">
    <source>
        <dbReference type="SAM" id="Phobius"/>
    </source>
</evidence>
<dbReference type="HOGENOM" id="CLU_122355_2_1_11"/>
<keyword evidence="1" id="KW-1133">Transmembrane helix</keyword>
<comment type="caution">
    <text evidence="2">The sequence shown here is derived from an EMBL/GenBank/DDBJ whole genome shotgun (WGS) entry which is preliminary data.</text>
</comment>
<evidence type="ECO:0000313" key="3">
    <source>
        <dbReference type="Proteomes" id="UP000004816"/>
    </source>
</evidence>
<keyword evidence="3" id="KW-1185">Reference proteome</keyword>
<dbReference type="NCBIfam" id="TIGR02611">
    <property type="entry name" value="TIGR02611 family protein"/>
    <property type="match status" value="1"/>
</dbReference>